<sequence length="215" mass="22976">MSRALRAVVLVMMAMVLVWGGPAGAAAGKITHQRFHGAVADADWFVATDTSVRDTYVNATHAKKGSSLYVVRFRARLDSNGEFAGAKETIIDVTTGFTFDIDAAKLSSAKVTGTDLPARTCFYDANWDQPKPCQDGTLDLKASWTGQGSITRGVTNEHVKGEGFSYSYHSNGKNRAATAKGWLGTQRLRAAALDFGQLAVVREGSSSFCVGANCQ</sequence>
<dbReference type="Proteomes" id="UP000515947">
    <property type="component" value="Chromosome"/>
</dbReference>
<feature type="chain" id="PRO_5028827441" evidence="1">
    <location>
        <begin position="26"/>
        <end position="215"/>
    </location>
</feature>
<protein>
    <submittedName>
        <fullName evidence="2">Uncharacterized protein</fullName>
    </submittedName>
</protein>
<dbReference type="RefSeq" id="WP_187579699.1">
    <property type="nucleotide sequence ID" value="NZ_CP060713.1"/>
</dbReference>
<feature type="signal peptide" evidence="1">
    <location>
        <begin position="1"/>
        <end position="25"/>
    </location>
</feature>
<evidence type="ECO:0000313" key="3">
    <source>
        <dbReference type="Proteomes" id="UP000515947"/>
    </source>
</evidence>
<keyword evidence="1" id="KW-0732">Signal</keyword>
<name>A0A7G9RE30_9ACTN</name>
<dbReference type="EMBL" id="CP060713">
    <property type="protein sequence ID" value="QNN53855.1"/>
    <property type="molecule type" value="Genomic_DNA"/>
</dbReference>
<evidence type="ECO:0000313" key="2">
    <source>
        <dbReference type="EMBL" id="QNN53855.1"/>
    </source>
</evidence>
<reference evidence="2 3" key="1">
    <citation type="submission" date="2020-08" db="EMBL/GenBank/DDBJ databases">
        <title>Genome sequence of Nocardioides mesophilus KACC 16243T.</title>
        <authorList>
            <person name="Hyun D.-W."/>
            <person name="Bae J.-W."/>
        </authorList>
    </citation>
    <scope>NUCLEOTIDE SEQUENCE [LARGE SCALE GENOMIC DNA]</scope>
    <source>
        <strain evidence="2 3">KACC 16243</strain>
    </source>
</reference>
<gene>
    <name evidence="2" type="ORF">H9L09_05520</name>
</gene>
<dbReference type="KEGG" id="nmes:H9L09_05520"/>
<proteinExistence type="predicted"/>
<accession>A0A7G9RE30</accession>
<evidence type="ECO:0000256" key="1">
    <source>
        <dbReference type="SAM" id="SignalP"/>
    </source>
</evidence>
<keyword evidence="3" id="KW-1185">Reference proteome</keyword>
<dbReference type="AlphaFoldDB" id="A0A7G9RE30"/>
<organism evidence="2 3">
    <name type="scientific">Nocardioides mesophilus</name>
    <dbReference type="NCBI Taxonomy" id="433659"/>
    <lineage>
        <taxon>Bacteria</taxon>
        <taxon>Bacillati</taxon>
        <taxon>Actinomycetota</taxon>
        <taxon>Actinomycetes</taxon>
        <taxon>Propionibacteriales</taxon>
        <taxon>Nocardioidaceae</taxon>
        <taxon>Nocardioides</taxon>
    </lineage>
</organism>